<dbReference type="InterPro" id="IPR006805">
    <property type="entry name" value="Anth_synth_I_N"/>
</dbReference>
<comment type="caution">
    <text evidence="5">The sequence shown here is derived from an EMBL/GenBank/DDBJ whole genome shotgun (WGS) entry which is preliminary data.</text>
</comment>
<dbReference type="Pfam" id="PF00425">
    <property type="entry name" value="Chorismate_bind"/>
    <property type="match status" value="1"/>
</dbReference>
<sequence length="474" mass="53024">MSEIKRVNLPYQASLLSFFSAVRDLPFPALLDSNHEHFPDTNHDILVATPLARIHPSKNSSLITWQKTPLYELQNTQNPMDLLNELMTLICQEPWAISAPRDLPFTGGLLGYYGYESGHFVEQLPDTVKHDIKLDSMNMGLYAWAVVTSHTQKSTELIITPWCSDEETADILSRLDSVSDNVTSSIETNQNTPFTLQTPFVSNMSEDDYAQKFAKVQDYIQSGDCYQVNLAQRFSSTYQGDTLTAYKALRDVCPTPFSAYMEISPEQSILSHSPERFLLCDNGRIESKPIKGTIARGTTPEEDKANADWLIASEKNRSENLMIVDLLRNDLGRTCLTGSIKVPKLFALESYANVHHLVSTVEGRIDQADQAIRVFHQSFPGGSITGAPKIRAMEIIDELEPHERSVYCGSIAYFSTNGQMDSSITIRTLVADHGNLHCWAGGGLVADSKCLEEYQETFTKVGKLTHTLEHVFLK</sequence>
<keyword evidence="2" id="KW-0808">Transferase</keyword>
<evidence type="ECO:0000256" key="2">
    <source>
        <dbReference type="ARBA" id="ARBA00022679"/>
    </source>
</evidence>
<dbReference type="PANTHER" id="PTHR11236:SF50">
    <property type="entry name" value="AMINODEOXYCHORISMATE SYNTHASE COMPONENT 1"/>
    <property type="match status" value="1"/>
</dbReference>
<dbReference type="GO" id="GO:0046820">
    <property type="term" value="F:4-amino-4-deoxychorismate synthase activity"/>
    <property type="evidence" value="ECO:0007669"/>
    <property type="project" value="UniProtKB-EC"/>
</dbReference>
<dbReference type="PANTHER" id="PTHR11236">
    <property type="entry name" value="AMINOBENZOATE/ANTHRANILATE SYNTHASE"/>
    <property type="match status" value="1"/>
</dbReference>
<dbReference type="STRING" id="1122207.MUS1_11655"/>
<dbReference type="OrthoDB" id="9803598at2"/>
<keyword evidence="6" id="KW-1185">Reference proteome</keyword>
<evidence type="ECO:0000256" key="1">
    <source>
        <dbReference type="ARBA" id="ARBA00013139"/>
    </source>
</evidence>
<evidence type="ECO:0000313" key="5">
    <source>
        <dbReference type="EMBL" id="ETX11031.1"/>
    </source>
</evidence>
<name>X7E771_9GAMM</name>
<evidence type="ECO:0000313" key="6">
    <source>
        <dbReference type="Proteomes" id="UP000054058"/>
    </source>
</evidence>
<dbReference type="NCBIfam" id="TIGR00553">
    <property type="entry name" value="pabB"/>
    <property type="match status" value="1"/>
</dbReference>
<dbReference type="Pfam" id="PF04715">
    <property type="entry name" value="Anth_synt_I_N"/>
    <property type="match status" value="1"/>
</dbReference>
<organism evidence="5 6">
    <name type="scientific">Marinomonas ushuaiensis DSM 15871</name>
    <dbReference type="NCBI Taxonomy" id="1122207"/>
    <lineage>
        <taxon>Bacteria</taxon>
        <taxon>Pseudomonadati</taxon>
        <taxon>Pseudomonadota</taxon>
        <taxon>Gammaproteobacteria</taxon>
        <taxon>Oceanospirillales</taxon>
        <taxon>Oceanospirillaceae</taxon>
        <taxon>Marinomonas</taxon>
    </lineage>
</organism>
<proteinExistence type="predicted"/>
<evidence type="ECO:0000259" key="4">
    <source>
        <dbReference type="Pfam" id="PF04715"/>
    </source>
</evidence>
<dbReference type="InterPro" id="IPR019999">
    <property type="entry name" value="Anth_synth_I-like"/>
</dbReference>
<dbReference type="PATRIC" id="fig|1122207.3.peg.1462"/>
<evidence type="ECO:0000259" key="3">
    <source>
        <dbReference type="Pfam" id="PF00425"/>
    </source>
</evidence>
<dbReference type="eggNOG" id="COG0147">
    <property type="taxonomic scope" value="Bacteria"/>
</dbReference>
<dbReference type="EC" id="2.6.1.85" evidence="1"/>
<dbReference type="PRINTS" id="PR00095">
    <property type="entry name" value="ANTSNTHASEI"/>
</dbReference>
<dbReference type="InterPro" id="IPR005802">
    <property type="entry name" value="ADC_synth_comp_1"/>
</dbReference>
<feature type="domain" description="Chorismate-utilising enzyme C-terminal" evidence="3">
    <location>
        <begin position="206"/>
        <end position="460"/>
    </location>
</feature>
<feature type="domain" description="Anthranilate synthase component I N-terminal" evidence="4">
    <location>
        <begin position="14"/>
        <end position="155"/>
    </location>
</feature>
<dbReference type="AlphaFoldDB" id="X7E771"/>
<dbReference type="GO" id="GO:0009396">
    <property type="term" value="P:folic acid-containing compound biosynthetic process"/>
    <property type="evidence" value="ECO:0007669"/>
    <property type="project" value="InterPro"/>
</dbReference>
<dbReference type="InterPro" id="IPR015890">
    <property type="entry name" value="Chorismate_C"/>
</dbReference>
<protein>
    <recommendedName>
        <fullName evidence="1">aminodeoxychorismate synthase</fullName>
        <ecNumber evidence="1">2.6.1.85</ecNumber>
    </recommendedName>
</protein>
<reference evidence="5 6" key="1">
    <citation type="submission" date="2014-01" db="EMBL/GenBank/DDBJ databases">
        <title>Marinomonas ushuaiensis DSM 15871 Genome Sequencing.</title>
        <authorList>
            <person name="Lai Q."/>
            <person name="Shao Z.S."/>
        </authorList>
    </citation>
    <scope>NUCLEOTIDE SEQUENCE [LARGE SCALE GENOMIC DNA]</scope>
    <source>
        <strain evidence="5 6">DSM 15871</strain>
    </source>
</reference>
<dbReference type="Proteomes" id="UP000054058">
    <property type="component" value="Unassembled WGS sequence"/>
</dbReference>
<dbReference type="EMBL" id="JAMB01000005">
    <property type="protein sequence ID" value="ETX11031.1"/>
    <property type="molecule type" value="Genomic_DNA"/>
</dbReference>
<dbReference type="RefSeq" id="WP_036160623.1">
    <property type="nucleotide sequence ID" value="NZ_JAMB01000005.1"/>
</dbReference>
<dbReference type="SUPFAM" id="SSF56322">
    <property type="entry name" value="ADC synthase"/>
    <property type="match status" value="1"/>
</dbReference>
<dbReference type="InterPro" id="IPR005801">
    <property type="entry name" value="ADC_synthase"/>
</dbReference>
<accession>X7E771</accession>
<gene>
    <name evidence="5" type="ORF">MUS1_11655</name>
</gene>
<dbReference type="GO" id="GO:0000162">
    <property type="term" value="P:L-tryptophan biosynthetic process"/>
    <property type="evidence" value="ECO:0007669"/>
    <property type="project" value="TreeGrafter"/>
</dbReference>
<dbReference type="Gene3D" id="3.60.120.10">
    <property type="entry name" value="Anthranilate synthase"/>
    <property type="match status" value="1"/>
</dbReference>